<sequence>DYVVLLPEVKTTREPCECTVKHDSLLSSLNENGTESELRLTSWELDLVSKVVFILYFGEALVSKEEQRKLQPILKLFQIKSTKRQLLSQKVTRANPNAPIRLAELRKRKVLAARKTNEKEVEAVYIYGDGSEMDVPVQESDGSFSGNAVIYDEEGTISCDSLRQFCRPCSMIFCDQSDYISHMVECGHKQLFSPPKAIKIELEFIKAEAIDNDYTENISELDPIIISPVTPVEEASELSGSIIKISLCTAITCMAYLQTRIMIWEPGNANGAIQLKNLANCQFFFNTFFIVKSFPCGMDLQEGTKISRKRARSNTEENFSVVSNQSQKRKRRKTSGRHSETNGVEHTSPDAEESNSLPRLVISNVSTIEPGTSLKICVDQNDPEDAIKCKSSTDTEGNRDPEEASQKAHETSVNSEAKISQTPLQAFKIPKLKTSNQNSVAVDSCSASTVQDSVSNGEEVSQSLVRSPGTFTAAFNSSSPHLIKKQQRHEQSPAKSNNANGIQNQISNSPPNVKIIRAPGLQRPSSTTLLNIFNTVTNIQSQVDNLSYTMNTKSNHHIQRQFSGLPVKWTKKKSLFKKFGPKVQLTAWSCRRCSKSFTTQRLYMYHSC</sequence>
<proteinExistence type="predicted"/>
<feature type="region of interest" description="Disordered" evidence="1">
    <location>
        <begin position="387"/>
        <end position="419"/>
    </location>
</feature>
<accession>A0A1D2NJ20</accession>
<protein>
    <submittedName>
        <fullName evidence="2">Uncharacterized protein</fullName>
    </submittedName>
</protein>
<keyword evidence="3" id="KW-1185">Reference proteome</keyword>
<dbReference type="EMBL" id="LJIJ01000027">
    <property type="protein sequence ID" value="ODN05260.1"/>
    <property type="molecule type" value="Genomic_DNA"/>
</dbReference>
<gene>
    <name evidence="2" type="ORF">Ocin01_01447</name>
</gene>
<reference evidence="2 3" key="1">
    <citation type="journal article" date="2016" name="Genome Biol. Evol.">
        <title>Gene Family Evolution Reflects Adaptation to Soil Environmental Stressors in the Genome of the Collembolan Orchesella cincta.</title>
        <authorList>
            <person name="Faddeeva-Vakhrusheva A."/>
            <person name="Derks M.F."/>
            <person name="Anvar S.Y."/>
            <person name="Agamennone V."/>
            <person name="Suring W."/>
            <person name="Smit S."/>
            <person name="van Straalen N.M."/>
            <person name="Roelofs D."/>
        </authorList>
    </citation>
    <scope>NUCLEOTIDE SEQUENCE [LARGE SCALE GENOMIC DNA]</scope>
    <source>
        <tissue evidence="2">Mixed pool</tissue>
    </source>
</reference>
<comment type="caution">
    <text evidence="2">The sequence shown here is derived from an EMBL/GenBank/DDBJ whole genome shotgun (WGS) entry which is preliminary data.</text>
</comment>
<evidence type="ECO:0000313" key="3">
    <source>
        <dbReference type="Proteomes" id="UP000094527"/>
    </source>
</evidence>
<evidence type="ECO:0000256" key="1">
    <source>
        <dbReference type="SAM" id="MobiDB-lite"/>
    </source>
</evidence>
<feature type="compositionally biased region" description="Polar residues" evidence="1">
    <location>
        <begin position="316"/>
        <end position="326"/>
    </location>
</feature>
<feature type="region of interest" description="Disordered" evidence="1">
    <location>
        <begin position="307"/>
        <end position="358"/>
    </location>
</feature>
<feature type="non-terminal residue" evidence="2">
    <location>
        <position position="1"/>
    </location>
</feature>
<evidence type="ECO:0000313" key="2">
    <source>
        <dbReference type="EMBL" id="ODN05260.1"/>
    </source>
</evidence>
<dbReference type="AlphaFoldDB" id="A0A1D2NJ20"/>
<feature type="compositionally biased region" description="Polar residues" evidence="1">
    <location>
        <begin position="471"/>
        <end position="480"/>
    </location>
</feature>
<feature type="compositionally biased region" description="Polar residues" evidence="1">
    <location>
        <begin position="493"/>
        <end position="511"/>
    </location>
</feature>
<feature type="compositionally biased region" description="Basic and acidic residues" evidence="1">
    <location>
        <begin position="387"/>
        <end position="410"/>
    </location>
</feature>
<feature type="region of interest" description="Disordered" evidence="1">
    <location>
        <begin position="471"/>
        <end position="511"/>
    </location>
</feature>
<organism evidence="2 3">
    <name type="scientific">Orchesella cincta</name>
    <name type="common">Springtail</name>
    <name type="synonym">Podura cincta</name>
    <dbReference type="NCBI Taxonomy" id="48709"/>
    <lineage>
        <taxon>Eukaryota</taxon>
        <taxon>Metazoa</taxon>
        <taxon>Ecdysozoa</taxon>
        <taxon>Arthropoda</taxon>
        <taxon>Hexapoda</taxon>
        <taxon>Collembola</taxon>
        <taxon>Entomobryomorpha</taxon>
        <taxon>Entomobryoidea</taxon>
        <taxon>Orchesellidae</taxon>
        <taxon>Orchesellinae</taxon>
        <taxon>Orchesella</taxon>
    </lineage>
</organism>
<name>A0A1D2NJ20_ORCCI</name>
<feature type="compositionally biased region" description="Basic residues" evidence="1">
    <location>
        <begin position="327"/>
        <end position="336"/>
    </location>
</feature>
<dbReference type="Proteomes" id="UP000094527">
    <property type="component" value="Unassembled WGS sequence"/>
</dbReference>